<feature type="modified residue" description="4-aspartylphosphate" evidence="4">
    <location>
        <position position="619"/>
    </location>
</feature>
<sequence length="691" mass="74336">MDRPDQELAELLDTLGARLSAAPPDALAHLREPLRALRNRLDAVVASPVSGHPGEGEAHFRALLSDAIGCVSEGFVLFGADGRLVLCNDRYRAAYPLLSDHLVPGVRFADLLRVAVERGAAGDDLGDPSDWIAERLNRHTRSGPPTDHQLGDGRWYRISEHATRFGGVVKILTDITELKRHEEALADSEARYRRLVEMAPYGILIWDGQRLRFTNRSAALILGSGDPDAMLRIPLVEATEFDGVQRLFDWLPPPGSGLGAPPPVEARFVTAQGALRELEVGIHPFAVEGEAAWFLVLTDITGRKQAERAIQQAQKMQAIGQLAGGIAHEFNNMLTAIGGFAQMARRAPQDRPRVEQCLTEIVKATDRASGLTAQLLSFGRPGQTDAARPVRVGAVIDDLRRFLGPTLGERHPLRTEGAGGGVVVTIDPALLHQSLLNLVLNARDAMPEGGPITIAVERTDDVSVTITVADTGCGIDPAVVDRIFEPFFTTKEPGAGTGLGLALVYSTVARAGGAVEVDTELGRGTVFTLRFPAEEAAEQPDADAPGLDDPVFLDAEDEEMEGLSMAATVLLVEDEAQVRDFIRLTLEDMGMRVVCAADGAEALRAYADHGGAFDLLVTDLVMPQIGGASVARALRRENPDLPTVLMSGYPPETESLDDLLADPKSGGRRIVFLRKPINPDELADTIHALLI</sequence>
<accession>A0A6L3ATC8</accession>
<dbReference type="EMBL" id="QOKV01000026">
    <property type="protein sequence ID" value="KAA0678704.1"/>
    <property type="molecule type" value="Genomic_DNA"/>
</dbReference>
<feature type="domain" description="Response regulatory" evidence="6">
    <location>
        <begin position="568"/>
        <end position="690"/>
    </location>
</feature>
<dbReference type="GO" id="GO:0000155">
    <property type="term" value="F:phosphorelay sensor kinase activity"/>
    <property type="evidence" value="ECO:0007669"/>
    <property type="project" value="InterPro"/>
</dbReference>
<evidence type="ECO:0000256" key="1">
    <source>
        <dbReference type="ARBA" id="ARBA00000085"/>
    </source>
</evidence>
<dbReference type="InterPro" id="IPR036097">
    <property type="entry name" value="HisK_dim/P_sf"/>
</dbReference>
<dbReference type="PROSITE" id="PS50110">
    <property type="entry name" value="RESPONSE_REGULATORY"/>
    <property type="match status" value="1"/>
</dbReference>
<dbReference type="InterPro" id="IPR011006">
    <property type="entry name" value="CheY-like_superfamily"/>
</dbReference>
<dbReference type="Proteomes" id="UP000476837">
    <property type="component" value="Unassembled WGS sequence"/>
</dbReference>
<keyword evidence="3 4" id="KW-0597">Phosphoprotein</keyword>
<dbReference type="InterPro" id="IPR035965">
    <property type="entry name" value="PAS-like_dom_sf"/>
</dbReference>
<dbReference type="InterPro" id="IPR036890">
    <property type="entry name" value="HATPase_C_sf"/>
</dbReference>
<evidence type="ECO:0000256" key="2">
    <source>
        <dbReference type="ARBA" id="ARBA00012438"/>
    </source>
</evidence>
<evidence type="ECO:0000259" key="6">
    <source>
        <dbReference type="PROSITE" id="PS50110"/>
    </source>
</evidence>
<dbReference type="CDD" id="cd00082">
    <property type="entry name" value="HisKA"/>
    <property type="match status" value="1"/>
</dbReference>
<dbReference type="InterPro" id="IPR001789">
    <property type="entry name" value="Sig_transdc_resp-reg_receiver"/>
</dbReference>
<dbReference type="SMART" id="SM00388">
    <property type="entry name" value="HisKA"/>
    <property type="match status" value="1"/>
</dbReference>
<dbReference type="SMART" id="SM00448">
    <property type="entry name" value="REC"/>
    <property type="match status" value="1"/>
</dbReference>
<evidence type="ECO:0000313" key="7">
    <source>
        <dbReference type="EMBL" id="KAA0678704.1"/>
    </source>
</evidence>
<dbReference type="SUPFAM" id="SSF55785">
    <property type="entry name" value="PYP-like sensor domain (PAS domain)"/>
    <property type="match status" value="2"/>
</dbReference>
<dbReference type="SMART" id="SM00387">
    <property type="entry name" value="HATPase_c"/>
    <property type="match status" value="1"/>
</dbReference>
<dbReference type="SUPFAM" id="SSF47384">
    <property type="entry name" value="Homodimeric domain of signal transducing histidine kinase"/>
    <property type="match status" value="1"/>
</dbReference>
<dbReference type="Gene3D" id="1.10.287.130">
    <property type="match status" value="1"/>
</dbReference>
<name>A0A6L3ATC8_AZOBR</name>
<evidence type="ECO:0000256" key="4">
    <source>
        <dbReference type="PROSITE-ProRule" id="PRU00169"/>
    </source>
</evidence>
<evidence type="ECO:0000259" key="5">
    <source>
        <dbReference type="PROSITE" id="PS50109"/>
    </source>
</evidence>
<dbReference type="PANTHER" id="PTHR43065">
    <property type="entry name" value="SENSOR HISTIDINE KINASE"/>
    <property type="match status" value="1"/>
</dbReference>
<dbReference type="Gene3D" id="3.40.50.2300">
    <property type="match status" value="1"/>
</dbReference>
<reference evidence="7 8" key="1">
    <citation type="submission" date="2018-07" db="EMBL/GenBank/DDBJ databases">
        <title>Genome sequence of Roseomonas fauriae ATCC 49958.</title>
        <authorList>
            <person name="Sant'Anna F.H."/>
            <person name="Baldani J.I."/>
            <person name="Zilli J.E."/>
            <person name="Reis V.M."/>
            <person name="Hartmann A."/>
            <person name="Cruz L."/>
            <person name="de Souza E.M."/>
            <person name="de Oliveira Pedrosa F."/>
            <person name="Passaglia L.M.P."/>
        </authorList>
    </citation>
    <scope>NUCLEOTIDE SEQUENCE [LARGE SCALE GENOMIC DNA]</scope>
    <source>
        <strain evidence="7 8">ATCC 49958</strain>
    </source>
</reference>
<evidence type="ECO:0000256" key="3">
    <source>
        <dbReference type="ARBA" id="ARBA00022553"/>
    </source>
</evidence>
<protein>
    <recommendedName>
        <fullName evidence="2">histidine kinase</fullName>
        <ecNumber evidence="2">2.7.13.3</ecNumber>
    </recommendedName>
</protein>
<dbReference type="InterPro" id="IPR005467">
    <property type="entry name" value="His_kinase_dom"/>
</dbReference>
<dbReference type="Pfam" id="PF12860">
    <property type="entry name" value="PAS_7"/>
    <property type="match status" value="1"/>
</dbReference>
<dbReference type="EC" id="2.7.13.3" evidence="2"/>
<dbReference type="Pfam" id="PF00072">
    <property type="entry name" value="Response_reg"/>
    <property type="match status" value="1"/>
</dbReference>
<dbReference type="SUPFAM" id="SSF52172">
    <property type="entry name" value="CheY-like"/>
    <property type="match status" value="1"/>
</dbReference>
<dbReference type="Pfam" id="PF00512">
    <property type="entry name" value="HisKA"/>
    <property type="match status" value="1"/>
</dbReference>
<dbReference type="PRINTS" id="PR00344">
    <property type="entry name" value="BCTRLSENSOR"/>
</dbReference>
<dbReference type="InterPro" id="IPR003594">
    <property type="entry name" value="HATPase_dom"/>
</dbReference>
<comment type="catalytic activity">
    <reaction evidence="1">
        <text>ATP + protein L-histidine = ADP + protein N-phospho-L-histidine.</text>
        <dbReference type="EC" id="2.7.13.3"/>
    </reaction>
</comment>
<dbReference type="InterPro" id="IPR003661">
    <property type="entry name" value="HisK_dim/P_dom"/>
</dbReference>
<organism evidence="7 8">
    <name type="scientific">Azospirillum brasilense</name>
    <dbReference type="NCBI Taxonomy" id="192"/>
    <lineage>
        <taxon>Bacteria</taxon>
        <taxon>Pseudomonadati</taxon>
        <taxon>Pseudomonadota</taxon>
        <taxon>Alphaproteobacteria</taxon>
        <taxon>Rhodospirillales</taxon>
        <taxon>Azospirillaceae</taxon>
        <taxon>Azospirillum</taxon>
    </lineage>
</organism>
<dbReference type="InterPro" id="IPR000014">
    <property type="entry name" value="PAS"/>
</dbReference>
<feature type="domain" description="Histidine kinase" evidence="5">
    <location>
        <begin position="325"/>
        <end position="535"/>
    </location>
</feature>
<dbReference type="Pfam" id="PF02518">
    <property type="entry name" value="HATPase_c"/>
    <property type="match status" value="1"/>
</dbReference>
<comment type="caution">
    <text evidence="7">The sequence shown here is derived from an EMBL/GenBank/DDBJ whole genome shotgun (WGS) entry which is preliminary data.</text>
</comment>
<dbReference type="InterPro" id="IPR004358">
    <property type="entry name" value="Sig_transdc_His_kin-like_C"/>
</dbReference>
<dbReference type="Gene3D" id="3.30.450.20">
    <property type="entry name" value="PAS domain"/>
    <property type="match status" value="2"/>
</dbReference>
<dbReference type="SUPFAM" id="SSF55874">
    <property type="entry name" value="ATPase domain of HSP90 chaperone/DNA topoisomerase II/histidine kinase"/>
    <property type="match status" value="1"/>
</dbReference>
<gene>
    <name evidence="7" type="ORF">DS837_27325</name>
</gene>
<evidence type="ECO:0000313" key="8">
    <source>
        <dbReference type="Proteomes" id="UP000476837"/>
    </source>
</evidence>
<dbReference type="PANTHER" id="PTHR43065:SF42">
    <property type="entry name" value="TWO-COMPONENT SENSOR PPRA"/>
    <property type="match status" value="1"/>
</dbReference>
<proteinExistence type="predicted"/>
<dbReference type="RefSeq" id="WP_149167629.1">
    <property type="nucleotide sequence ID" value="NZ_QOKV01000026.1"/>
</dbReference>
<dbReference type="Gene3D" id="3.30.565.10">
    <property type="entry name" value="Histidine kinase-like ATPase, C-terminal domain"/>
    <property type="match status" value="1"/>
</dbReference>
<dbReference type="PROSITE" id="PS50109">
    <property type="entry name" value="HIS_KIN"/>
    <property type="match status" value="1"/>
</dbReference>
<dbReference type="AlphaFoldDB" id="A0A6L3ATC8"/>
<dbReference type="Pfam" id="PF13188">
    <property type="entry name" value="PAS_8"/>
    <property type="match status" value="1"/>
</dbReference>